<dbReference type="InterPro" id="IPR018247">
    <property type="entry name" value="EF_Hand_1_Ca_BS"/>
</dbReference>
<feature type="signal peptide" evidence="2">
    <location>
        <begin position="1"/>
        <end position="27"/>
    </location>
</feature>
<dbReference type="PANTHER" id="PTHR10827">
    <property type="entry name" value="RETICULOCALBIN"/>
    <property type="match status" value="1"/>
</dbReference>
<dbReference type="InterPro" id="IPR002048">
    <property type="entry name" value="EF_hand_dom"/>
</dbReference>
<dbReference type="RefSeq" id="WP_316659429.1">
    <property type="nucleotide sequence ID" value="NZ_CATYWO010000008.1"/>
</dbReference>
<dbReference type="SUPFAM" id="SSF47473">
    <property type="entry name" value="EF-hand"/>
    <property type="match status" value="1"/>
</dbReference>
<dbReference type="Pfam" id="PF13202">
    <property type="entry name" value="EF-hand_5"/>
    <property type="match status" value="2"/>
</dbReference>
<keyword evidence="5" id="KW-1185">Reference proteome</keyword>
<feature type="domain" description="EF-hand" evidence="3">
    <location>
        <begin position="156"/>
        <end position="182"/>
    </location>
</feature>
<evidence type="ECO:0000256" key="2">
    <source>
        <dbReference type="SAM" id="SignalP"/>
    </source>
</evidence>
<feature type="region of interest" description="Disordered" evidence="1">
    <location>
        <begin position="23"/>
        <end position="78"/>
    </location>
</feature>
<dbReference type="Pfam" id="PF13499">
    <property type="entry name" value="EF-hand_7"/>
    <property type="match status" value="1"/>
</dbReference>
<dbReference type="EMBL" id="CATYWO010000008">
    <property type="protein sequence ID" value="CAJ0800350.1"/>
    <property type="molecule type" value="Genomic_DNA"/>
</dbReference>
<evidence type="ECO:0000256" key="1">
    <source>
        <dbReference type="SAM" id="MobiDB-lite"/>
    </source>
</evidence>
<evidence type="ECO:0000313" key="5">
    <source>
        <dbReference type="Proteomes" id="UP001189616"/>
    </source>
</evidence>
<protein>
    <recommendedName>
        <fullName evidence="3">EF-hand domain-containing protein</fullName>
    </recommendedName>
</protein>
<name>A0ABN9J832_9RALS</name>
<feature type="chain" id="PRO_5046380441" description="EF-hand domain-containing protein" evidence="2">
    <location>
        <begin position="28"/>
        <end position="205"/>
    </location>
</feature>
<dbReference type="InterPro" id="IPR011992">
    <property type="entry name" value="EF-hand-dom_pair"/>
</dbReference>
<evidence type="ECO:0000313" key="4">
    <source>
        <dbReference type="EMBL" id="CAJ0800350.1"/>
    </source>
</evidence>
<organism evidence="4 5">
    <name type="scientific">Ralstonia condita</name>
    <dbReference type="NCBI Taxonomy" id="3058600"/>
    <lineage>
        <taxon>Bacteria</taxon>
        <taxon>Pseudomonadati</taxon>
        <taxon>Pseudomonadota</taxon>
        <taxon>Betaproteobacteria</taxon>
        <taxon>Burkholderiales</taxon>
        <taxon>Burkholderiaceae</taxon>
        <taxon>Ralstonia</taxon>
    </lineage>
</organism>
<proteinExistence type="predicted"/>
<sequence length="205" mass="21579">MTNKRAVQAFLATSALFLAMSGTDARAQEASAPTASAQAPAAAPAAPASQAGSRMAGPGRHGGLKAIDTNGDGQVSRDEAKGHAWLEKNFDQIDTNHDGQLSKDELAAWHKAHRGEMRGKLAQRFDARFKAADKNGDGALTKDEVQAGMPRLAKNFDQIDANHDGKITPDEIRAYMKARHDARQAQKNTPAAAGMPGGPAATKGE</sequence>
<dbReference type="SMART" id="SM00054">
    <property type="entry name" value="EFh"/>
    <property type="match status" value="3"/>
</dbReference>
<accession>A0ABN9J832</accession>
<reference evidence="4 5" key="1">
    <citation type="submission" date="2023-07" db="EMBL/GenBank/DDBJ databases">
        <authorList>
            <person name="Peeters C."/>
        </authorList>
    </citation>
    <scope>NUCLEOTIDE SEQUENCE [LARGE SCALE GENOMIC DNA]</scope>
    <source>
        <strain evidence="4 5">LMG 7141</strain>
    </source>
</reference>
<dbReference type="PROSITE" id="PS50222">
    <property type="entry name" value="EF_HAND_2"/>
    <property type="match status" value="3"/>
</dbReference>
<feature type="compositionally biased region" description="Low complexity" evidence="1">
    <location>
        <begin position="28"/>
        <end position="51"/>
    </location>
</feature>
<dbReference type="Proteomes" id="UP001189616">
    <property type="component" value="Unassembled WGS sequence"/>
</dbReference>
<dbReference type="PROSITE" id="PS00018">
    <property type="entry name" value="EF_HAND_1"/>
    <property type="match status" value="3"/>
</dbReference>
<keyword evidence="2" id="KW-0732">Signal</keyword>
<dbReference type="PANTHER" id="PTHR10827:SF84">
    <property type="entry name" value="EF-HAND DOMAIN-CONTAINING PROTEIN"/>
    <property type="match status" value="1"/>
</dbReference>
<comment type="caution">
    <text evidence="4">The sequence shown here is derived from an EMBL/GenBank/DDBJ whole genome shotgun (WGS) entry which is preliminary data.</text>
</comment>
<feature type="compositionally biased region" description="Low complexity" evidence="1">
    <location>
        <begin position="190"/>
        <end position="205"/>
    </location>
</feature>
<evidence type="ECO:0000259" key="3">
    <source>
        <dbReference type="PROSITE" id="PS50222"/>
    </source>
</evidence>
<gene>
    <name evidence="4" type="ORF">LMG7141_03809</name>
</gene>
<feature type="domain" description="EF-hand" evidence="3">
    <location>
        <begin position="81"/>
        <end position="116"/>
    </location>
</feature>
<dbReference type="Gene3D" id="1.10.238.10">
    <property type="entry name" value="EF-hand"/>
    <property type="match status" value="2"/>
</dbReference>
<feature type="domain" description="EF-hand" evidence="3">
    <location>
        <begin position="120"/>
        <end position="155"/>
    </location>
</feature>
<feature type="region of interest" description="Disordered" evidence="1">
    <location>
        <begin position="178"/>
        <end position="205"/>
    </location>
</feature>